<dbReference type="PROSITE" id="PS50887">
    <property type="entry name" value="GGDEF"/>
    <property type="match status" value="1"/>
</dbReference>
<keyword evidence="1" id="KW-1133">Transmembrane helix</keyword>
<evidence type="ECO:0000259" key="2">
    <source>
        <dbReference type="PROSITE" id="PS50887"/>
    </source>
</evidence>
<feature type="transmembrane region" description="Helical" evidence="1">
    <location>
        <begin position="69"/>
        <end position="90"/>
    </location>
</feature>
<evidence type="ECO:0000313" key="4">
    <source>
        <dbReference type="Proteomes" id="UP000224563"/>
    </source>
</evidence>
<feature type="transmembrane region" description="Helical" evidence="1">
    <location>
        <begin position="145"/>
        <end position="165"/>
    </location>
</feature>
<dbReference type="Gene3D" id="3.30.70.270">
    <property type="match status" value="1"/>
</dbReference>
<dbReference type="RefSeq" id="WP_099386085.1">
    <property type="nucleotide sequence ID" value="NZ_JANSWH010000019.1"/>
</dbReference>
<feature type="transmembrane region" description="Helical" evidence="1">
    <location>
        <begin position="37"/>
        <end position="57"/>
    </location>
</feature>
<dbReference type="InterPro" id="IPR050469">
    <property type="entry name" value="Diguanylate_Cyclase"/>
</dbReference>
<feature type="transmembrane region" description="Helical" evidence="1">
    <location>
        <begin position="200"/>
        <end position="216"/>
    </location>
</feature>
<sequence length="380" mass="43902">MITLDGWVVLNFFTAFLLILLLIFQNKTSRLKSGRKYCSILIMTLILIFAETIGRIGEMYPDHWLFLARIGYLIIFLFDPVDILFALSYVDCWMDEENLAGRKLFRIAFQVFAAANILLVLISSIFHLKWFFYFEDMKYYRGSLFMGRGILLMVFIILLVAYVFIFQKNIMSEYKTIILFLPIFSLIGSATQIFIAELDATYAGISLGCLILFFLFQSKDVNVDYLTGVLNRRGLDIKMQDMVKNSTLYGRDFTAIMMDIDNFKTVNDSFGHEAGDKAIKEVAEILVNTFGENAYIGRFGGDEFCVISDIIDRSILSEKIQSVRDAVARLRRKNGWAEQFDISCGYEVYHHENLVSAKQFQEQIDRLMYVEKQEHHGLQA</sequence>
<organism evidence="3 4">
    <name type="scientific">Agathobacter ruminis</name>
    <dbReference type="NCBI Taxonomy" id="1712665"/>
    <lineage>
        <taxon>Bacteria</taxon>
        <taxon>Bacillati</taxon>
        <taxon>Bacillota</taxon>
        <taxon>Clostridia</taxon>
        <taxon>Lachnospirales</taxon>
        <taxon>Lachnospiraceae</taxon>
        <taxon>Agathobacter</taxon>
    </lineage>
</organism>
<evidence type="ECO:0000256" key="1">
    <source>
        <dbReference type="SAM" id="Phobius"/>
    </source>
</evidence>
<dbReference type="GO" id="GO:0052621">
    <property type="term" value="F:diguanylate cyclase activity"/>
    <property type="evidence" value="ECO:0007669"/>
    <property type="project" value="TreeGrafter"/>
</dbReference>
<dbReference type="Pfam" id="PF00990">
    <property type="entry name" value="GGDEF"/>
    <property type="match status" value="1"/>
</dbReference>
<keyword evidence="1" id="KW-0472">Membrane</keyword>
<evidence type="ECO:0000313" key="3">
    <source>
        <dbReference type="EMBL" id="PHU37674.1"/>
    </source>
</evidence>
<feature type="transmembrane region" description="Helical" evidence="1">
    <location>
        <begin position="111"/>
        <end position="133"/>
    </location>
</feature>
<keyword evidence="1" id="KW-0812">Transmembrane</keyword>
<dbReference type="InterPro" id="IPR029787">
    <property type="entry name" value="Nucleotide_cyclase"/>
</dbReference>
<keyword evidence="4" id="KW-1185">Reference proteome</keyword>
<proteinExistence type="predicted"/>
<feature type="transmembrane region" description="Helical" evidence="1">
    <location>
        <begin position="6"/>
        <end position="25"/>
    </location>
</feature>
<dbReference type="PANTHER" id="PTHR45138">
    <property type="entry name" value="REGULATORY COMPONENTS OF SENSORY TRANSDUCTION SYSTEM"/>
    <property type="match status" value="1"/>
</dbReference>
<reference evidence="3 4" key="1">
    <citation type="submission" date="2017-10" db="EMBL/GenBank/DDBJ databases">
        <title>Resolving the taxonomy of Roseburia spp., Eubacterium rectale and Agathobacter spp. through phylogenomic analysis.</title>
        <authorList>
            <person name="Sheridan P.O."/>
            <person name="Walker A.W."/>
            <person name="Duncan S.H."/>
            <person name="Scott K.P."/>
            <person name="Toole P.W.O."/>
            <person name="Luis P."/>
            <person name="Flint H.J."/>
        </authorList>
    </citation>
    <scope>NUCLEOTIDE SEQUENCE [LARGE SCALE GENOMIC DNA]</scope>
    <source>
        <strain evidence="3 4">JK623</strain>
    </source>
</reference>
<dbReference type="SUPFAM" id="SSF55073">
    <property type="entry name" value="Nucleotide cyclase"/>
    <property type="match status" value="1"/>
</dbReference>
<name>A0A2G3E339_9FIRM</name>
<dbReference type="PANTHER" id="PTHR45138:SF9">
    <property type="entry name" value="DIGUANYLATE CYCLASE DGCM-RELATED"/>
    <property type="match status" value="1"/>
</dbReference>
<dbReference type="EMBL" id="PDYG01000032">
    <property type="protein sequence ID" value="PHU37674.1"/>
    <property type="molecule type" value="Genomic_DNA"/>
</dbReference>
<accession>A0A2G3E339</accession>
<dbReference type="Proteomes" id="UP000224563">
    <property type="component" value="Unassembled WGS sequence"/>
</dbReference>
<dbReference type="NCBIfam" id="TIGR00254">
    <property type="entry name" value="GGDEF"/>
    <property type="match status" value="1"/>
</dbReference>
<reference evidence="3 4" key="2">
    <citation type="submission" date="2017-10" db="EMBL/GenBank/DDBJ databases">
        <authorList>
            <person name="Banno H."/>
            <person name="Chua N.-H."/>
        </authorList>
    </citation>
    <scope>NUCLEOTIDE SEQUENCE [LARGE SCALE GENOMIC DNA]</scope>
    <source>
        <strain evidence="3 4">JK623</strain>
    </source>
</reference>
<dbReference type="InterPro" id="IPR000160">
    <property type="entry name" value="GGDEF_dom"/>
</dbReference>
<protein>
    <recommendedName>
        <fullName evidence="2">GGDEF domain-containing protein</fullName>
    </recommendedName>
</protein>
<feature type="transmembrane region" description="Helical" evidence="1">
    <location>
        <begin position="177"/>
        <end position="194"/>
    </location>
</feature>
<dbReference type="SMART" id="SM00267">
    <property type="entry name" value="GGDEF"/>
    <property type="match status" value="1"/>
</dbReference>
<comment type="caution">
    <text evidence="3">The sequence shown here is derived from an EMBL/GenBank/DDBJ whole genome shotgun (WGS) entry which is preliminary data.</text>
</comment>
<dbReference type="InterPro" id="IPR043128">
    <property type="entry name" value="Rev_trsase/Diguanyl_cyclase"/>
</dbReference>
<feature type="domain" description="GGDEF" evidence="2">
    <location>
        <begin position="251"/>
        <end position="380"/>
    </location>
</feature>
<dbReference type="CDD" id="cd01949">
    <property type="entry name" value="GGDEF"/>
    <property type="match status" value="1"/>
</dbReference>
<gene>
    <name evidence="3" type="ORF">CSX02_06630</name>
</gene>
<dbReference type="AlphaFoldDB" id="A0A2G3E339"/>